<comment type="caution">
    <text evidence="1">The sequence shown here is derived from an EMBL/GenBank/DDBJ whole genome shotgun (WGS) entry which is preliminary data.</text>
</comment>
<proteinExistence type="predicted"/>
<evidence type="ECO:0000313" key="1">
    <source>
        <dbReference type="EMBL" id="ORJ19868.1"/>
    </source>
</evidence>
<reference evidence="1 2" key="1">
    <citation type="journal article" date="2017" name="Int. J. Syst. Evol. Microbiol.">
        <title>Rouxiella badensis sp. nov. and Rouxiella silvae sp. nov. isolated from peat bog soil in Germany and emendation of the genus description.</title>
        <authorList>
            <person name="Le Fleche-Mateos A."/>
            <person name="Kugler J.H."/>
            <person name="Hansen S.H."/>
            <person name="Syldatk C."/>
            <person name="Hausmann R."/>
            <person name="Lomprez F."/>
            <person name="Vandenbogaert M."/>
            <person name="Manuguerra J.C."/>
            <person name="Grimont P.A."/>
        </authorList>
    </citation>
    <scope>NUCLEOTIDE SEQUENCE [LARGE SCALE GENOMIC DNA]</scope>
    <source>
        <strain evidence="1 2">213</strain>
    </source>
</reference>
<accession>A0ABX3TXE7</accession>
<keyword evidence="2" id="KW-1185">Reference proteome</keyword>
<dbReference type="Proteomes" id="UP000192722">
    <property type="component" value="Unassembled WGS sequence"/>
</dbReference>
<gene>
    <name evidence="1" type="ORF">BS639_17910</name>
</gene>
<evidence type="ECO:0008006" key="3">
    <source>
        <dbReference type="Google" id="ProtNLM"/>
    </source>
</evidence>
<name>A0ABX3TXE7_9GAMM</name>
<dbReference type="RefSeq" id="WP_084983864.1">
    <property type="nucleotide sequence ID" value="NZ_CBCSCF010000001.1"/>
</dbReference>
<dbReference type="EMBL" id="MRWD01000047">
    <property type="protein sequence ID" value="ORJ19868.1"/>
    <property type="molecule type" value="Genomic_DNA"/>
</dbReference>
<protein>
    <recommendedName>
        <fullName evidence="3">Phage tail protein</fullName>
    </recommendedName>
</protein>
<organism evidence="1 2">
    <name type="scientific">Rouxiella silvae</name>
    <dbReference type="NCBI Taxonomy" id="1646373"/>
    <lineage>
        <taxon>Bacteria</taxon>
        <taxon>Pseudomonadati</taxon>
        <taxon>Pseudomonadota</taxon>
        <taxon>Gammaproteobacteria</taxon>
        <taxon>Enterobacterales</taxon>
        <taxon>Yersiniaceae</taxon>
        <taxon>Rouxiella</taxon>
    </lineage>
</organism>
<sequence length="156" mass="17646">MAKTSNINYPADYLPTPLQDGFGLTPISPLLRTQFTSGRARQRRLYKSTPTQAAVTWLFTEGESQLFEAWFSEGLTDGVSWFNMPLRTPLGLGDYVCRFTDIYDGPVLVGGKYWQFTATLELWERPVLPPGSTEFPDYIVNADIIDIAANREWPQS</sequence>
<evidence type="ECO:0000313" key="2">
    <source>
        <dbReference type="Proteomes" id="UP000192722"/>
    </source>
</evidence>